<evidence type="ECO:0000313" key="2">
    <source>
        <dbReference type="EMBL" id="ORZ01696.1"/>
    </source>
</evidence>
<reference evidence="2 3" key="1">
    <citation type="submission" date="2016-07" db="EMBL/GenBank/DDBJ databases">
        <title>Pervasive Adenine N6-methylation of Active Genes in Fungi.</title>
        <authorList>
            <consortium name="DOE Joint Genome Institute"/>
            <person name="Mondo S.J."/>
            <person name="Dannebaum R.O."/>
            <person name="Kuo R.C."/>
            <person name="Labutti K."/>
            <person name="Haridas S."/>
            <person name="Kuo A."/>
            <person name="Salamov A."/>
            <person name="Ahrendt S.R."/>
            <person name="Lipzen A."/>
            <person name="Sullivan W."/>
            <person name="Andreopoulos W.B."/>
            <person name="Clum A."/>
            <person name="Lindquist E."/>
            <person name="Daum C."/>
            <person name="Ramamoorthy G.K."/>
            <person name="Gryganskyi A."/>
            <person name="Culley D."/>
            <person name="Magnuson J.K."/>
            <person name="James T.Y."/>
            <person name="O'Malley M.A."/>
            <person name="Stajich J.E."/>
            <person name="Spatafora J.W."/>
            <person name="Visel A."/>
            <person name="Grigoriev I.V."/>
        </authorList>
    </citation>
    <scope>NUCLEOTIDE SEQUENCE [LARGE SCALE GENOMIC DNA]</scope>
    <source>
        <strain evidence="2 3">NRRL 2496</strain>
    </source>
</reference>
<dbReference type="Proteomes" id="UP000242180">
    <property type="component" value="Unassembled WGS sequence"/>
</dbReference>
<organism evidence="2 3">
    <name type="scientific">Syncephalastrum racemosum</name>
    <name type="common">Filamentous fungus</name>
    <dbReference type="NCBI Taxonomy" id="13706"/>
    <lineage>
        <taxon>Eukaryota</taxon>
        <taxon>Fungi</taxon>
        <taxon>Fungi incertae sedis</taxon>
        <taxon>Mucoromycota</taxon>
        <taxon>Mucoromycotina</taxon>
        <taxon>Mucoromycetes</taxon>
        <taxon>Mucorales</taxon>
        <taxon>Syncephalastraceae</taxon>
        <taxon>Syncephalastrum</taxon>
    </lineage>
</organism>
<accession>A0A1X2HS25</accession>
<sequence length="558" mass="63556">MNTQLIPARGDWVMSLPYELITLIFANVPFEDRVRCMRVTKSWRAFLLQWKGMWHTTEFVSANDSSAKYFAWWDTCVDWLIRAESSQVRDLHVVTGSMMVWTLMAHALDAKQCASLKKLSLRAVVSSRHERGRVVTPSDGWLDAVRTCAGTLTQLQLMGNDLRLTSRQLSTVLSLCKQLARFVYRSQQTDQAQIPHLILSRDVPDQLLLTDIGWSGECPLPYTTLLPKCRQLKRLTVAEERHTRPQIENLVSLLSQSRAPALQSFRLGEAPYYFCPATPEKLPAALDKIGLRYLEFNCTPIEADDDDDINDEGEPIWQHRVIAHLIQAHQETLTSMKIHSQLCSLTTWDLILQIPFKAPLPLISLDIQFQMYFPKNGSQIEELMRRFFKQCPQLTSFNAQQIPWTHRQLFRVLSSSTSLTHVSLSLSAPDFNVDDDNNGDWPESGLPSSLTYLQMRLLSIDDDFLEHTGVLDKLIEIDIDDCDYSSCSTESLRDFFLRKTPHVSHIRFERHGKLDDTIAAALANMPSVRDVTLKDCRGITNAAVNHLRSLGKEVTVVG</sequence>
<name>A0A1X2HS25_SYNRA</name>
<proteinExistence type="predicted"/>
<keyword evidence="3" id="KW-1185">Reference proteome</keyword>
<dbReference type="InParanoid" id="A0A1X2HS25"/>
<dbReference type="SMART" id="SM00256">
    <property type="entry name" value="FBOX"/>
    <property type="match status" value="1"/>
</dbReference>
<dbReference type="OrthoDB" id="2218971at2759"/>
<feature type="domain" description="F-box" evidence="1">
    <location>
        <begin position="10"/>
        <end position="57"/>
    </location>
</feature>
<dbReference type="EMBL" id="MCGN01000002">
    <property type="protein sequence ID" value="ORZ01696.1"/>
    <property type="molecule type" value="Genomic_DNA"/>
</dbReference>
<comment type="caution">
    <text evidence="2">The sequence shown here is derived from an EMBL/GenBank/DDBJ whole genome shotgun (WGS) entry which is preliminary data.</text>
</comment>
<dbReference type="SUPFAM" id="SSF52047">
    <property type="entry name" value="RNI-like"/>
    <property type="match status" value="1"/>
</dbReference>
<dbReference type="InterPro" id="IPR032675">
    <property type="entry name" value="LRR_dom_sf"/>
</dbReference>
<dbReference type="PROSITE" id="PS50181">
    <property type="entry name" value="FBOX"/>
    <property type="match status" value="1"/>
</dbReference>
<dbReference type="Pfam" id="PF00646">
    <property type="entry name" value="F-box"/>
    <property type="match status" value="1"/>
</dbReference>
<dbReference type="AlphaFoldDB" id="A0A1X2HS25"/>
<dbReference type="InterPro" id="IPR001810">
    <property type="entry name" value="F-box_dom"/>
</dbReference>
<dbReference type="Gene3D" id="1.20.1280.50">
    <property type="match status" value="1"/>
</dbReference>
<protein>
    <recommendedName>
        <fullName evidence="1">F-box domain-containing protein</fullName>
    </recommendedName>
</protein>
<dbReference type="SUPFAM" id="SSF81383">
    <property type="entry name" value="F-box domain"/>
    <property type="match status" value="1"/>
</dbReference>
<evidence type="ECO:0000259" key="1">
    <source>
        <dbReference type="PROSITE" id="PS50181"/>
    </source>
</evidence>
<dbReference type="CDD" id="cd09917">
    <property type="entry name" value="F-box_SF"/>
    <property type="match status" value="1"/>
</dbReference>
<dbReference type="InterPro" id="IPR036047">
    <property type="entry name" value="F-box-like_dom_sf"/>
</dbReference>
<gene>
    <name evidence="2" type="ORF">BCR43DRAFT_522492</name>
</gene>
<dbReference type="Gene3D" id="3.80.10.10">
    <property type="entry name" value="Ribonuclease Inhibitor"/>
    <property type="match status" value="2"/>
</dbReference>
<evidence type="ECO:0000313" key="3">
    <source>
        <dbReference type="Proteomes" id="UP000242180"/>
    </source>
</evidence>